<protein>
    <submittedName>
        <fullName evidence="2">Uncharacterized protein</fullName>
    </submittedName>
</protein>
<name>G4QMX9_GLANF</name>
<keyword evidence="1" id="KW-0472">Membrane</keyword>
<sequence length="42" mass="4777">MGGFVYLIEIYWSNAELIIASFITISLVLSINSIVFLKIDRL</sequence>
<dbReference type="EMBL" id="CP003060">
    <property type="protein sequence ID" value="AEP31062.1"/>
    <property type="molecule type" value="Genomic_DNA"/>
</dbReference>
<dbReference type="HOGENOM" id="CLU_3252184_0_0_6"/>
<dbReference type="KEGG" id="gni:GNIT_2965"/>
<organism evidence="2 3">
    <name type="scientific">Glaciecola nitratireducens (strain JCM 12485 / KCTC 12276 / FR1064)</name>
    <dbReference type="NCBI Taxonomy" id="1085623"/>
    <lineage>
        <taxon>Bacteria</taxon>
        <taxon>Pseudomonadati</taxon>
        <taxon>Pseudomonadota</taxon>
        <taxon>Gammaproteobacteria</taxon>
        <taxon>Alteromonadales</taxon>
        <taxon>Alteromonadaceae</taxon>
        <taxon>Brumicola</taxon>
    </lineage>
</organism>
<proteinExistence type="predicted"/>
<keyword evidence="3" id="KW-1185">Reference proteome</keyword>
<reference evidence="2 3" key="1">
    <citation type="journal article" date="2011" name="J. Bacteriol.">
        <title>Complete genome sequence of seawater bacterium Glaciecola nitratireducens FR1064T.</title>
        <authorList>
            <person name="Bian F."/>
            <person name="Qin Q.L."/>
            <person name="Xie B.B."/>
            <person name="Shu Y.L."/>
            <person name="Zhang X.Y."/>
            <person name="Yu Y."/>
            <person name="Chen B."/>
            <person name="Chen X.L."/>
            <person name="Zhou B.C."/>
            <person name="Zhang Y.Z."/>
        </authorList>
    </citation>
    <scope>NUCLEOTIDE SEQUENCE [LARGE SCALE GENOMIC DNA]</scope>
    <source>
        <strain evidence="3">JCM 12485 / KCTC 12276 / FR1064</strain>
    </source>
</reference>
<keyword evidence="1" id="KW-0812">Transmembrane</keyword>
<dbReference type="AlphaFoldDB" id="G4QMX9"/>
<evidence type="ECO:0000313" key="2">
    <source>
        <dbReference type="EMBL" id="AEP31062.1"/>
    </source>
</evidence>
<dbReference type="Proteomes" id="UP000009282">
    <property type="component" value="Chromosome"/>
</dbReference>
<feature type="transmembrane region" description="Helical" evidence="1">
    <location>
        <begin position="17"/>
        <end position="37"/>
    </location>
</feature>
<gene>
    <name evidence="2" type="ordered locus">GNIT_2965</name>
</gene>
<evidence type="ECO:0000313" key="3">
    <source>
        <dbReference type="Proteomes" id="UP000009282"/>
    </source>
</evidence>
<keyword evidence="1" id="KW-1133">Transmembrane helix</keyword>
<accession>G4QMX9</accession>
<evidence type="ECO:0000256" key="1">
    <source>
        <dbReference type="SAM" id="Phobius"/>
    </source>
</evidence>